<gene>
    <name evidence="10" type="ORF">A3843_04740</name>
</gene>
<dbReference type="RefSeq" id="WP_028481641.1">
    <property type="nucleotide sequence ID" value="NZ_LVVZ01000007.1"/>
</dbReference>
<dbReference type="PANTHER" id="PTHR10696:SF25">
    <property type="entry name" value="OXIDOREDUCTASE AIM17-RELATED"/>
    <property type="match status" value="1"/>
</dbReference>
<organism evidence="10 11">
    <name type="scientific">Pseudovibrio exalbescens</name>
    <dbReference type="NCBI Taxonomy" id="197461"/>
    <lineage>
        <taxon>Bacteria</taxon>
        <taxon>Pseudomonadati</taxon>
        <taxon>Pseudomonadota</taxon>
        <taxon>Alphaproteobacteria</taxon>
        <taxon>Hyphomicrobiales</taxon>
        <taxon>Stappiaceae</taxon>
        <taxon>Pseudovibrio</taxon>
    </lineage>
</organism>
<evidence type="ECO:0000256" key="5">
    <source>
        <dbReference type="ARBA" id="ARBA00022964"/>
    </source>
</evidence>
<keyword evidence="6" id="KW-0560">Oxidoreductase</keyword>
<keyword evidence="5" id="KW-0223">Dioxygenase</keyword>
<comment type="caution">
    <text evidence="10">The sequence shown here is derived from an EMBL/GenBank/DDBJ whole genome shotgun (WGS) entry which is preliminary data.</text>
</comment>
<dbReference type="STRING" id="197461.A3843_04740"/>
<evidence type="ECO:0000313" key="10">
    <source>
        <dbReference type="EMBL" id="OKL45064.1"/>
    </source>
</evidence>
<comment type="cofactor">
    <cofactor evidence="2">
        <name>L-ascorbate</name>
        <dbReference type="ChEBI" id="CHEBI:38290"/>
    </cofactor>
</comment>
<dbReference type="SUPFAM" id="SSF51197">
    <property type="entry name" value="Clavaminate synthase-like"/>
    <property type="match status" value="1"/>
</dbReference>
<evidence type="ECO:0000256" key="1">
    <source>
        <dbReference type="ARBA" id="ARBA00001954"/>
    </source>
</evidence>
<comment type="cofactor">
    <cofactor evidence="1">
        <name>Fe(2+)</name>
        <dbReference type="ChEBI" id="CHEBI:29033"/>
    </cofactor>
</comment>
<dbReference type="Gene3D" id="3.30.2020.30">
    <property type="match status" value="1"/>
</dbReference>
<reference evidence="10 11" key="1">
    <citation type="submission" date="2016-03" db="EMBL/GenBank/DDBJ databases">
        <title>Genome sequence of Nesiotobacter sp. nov., a moderately halophilic alphaproteobacterium isolated from the Yellow Sea, China.</title>
        <authorList>
            <person name="Zhang G."/>
            <person name="Zhang R."/>
        </authorList>
    </citation>
    <scope>NUCLEOTIDE SEQUENCE [LARGE SCALE GENOMIC DNA]</scope>
    <source>
        <strain evidence="10 11">WB1-6</strain>
    </source>
</reference>
<evidence type="ECO:0000313" key="11">
    <source>
        <dbReference type="Proteomes" id="UP000185783"/>
    </source>
</evidence>
<name>A0A1U7JK46_9HYPH</name>
<dbReference type="Pfam" id="PF02668">
    <property type="entry name" value="TauD"/>
    <property type="match status" value="1"/>
</dbReference>
<feature type="domain" description="TauD/TfdA-like" evidence="8">
    <location>
        <begin position="122"/>
        <end position="352"/>
    </location>
</feature>
<dbReference type="InterPro" id="IPR042098">
    <property type="entry name" value="TauD-like_sf"/>
</dbReference>
<dbReference type="GO" id="GO:0045329">
    <property type="term" value="P:carnitine biosynthetic process"/>
    <property type="evidence" value="ECO:0007669"/>
    <property type="project" value="TreeGrafter"/>
</dbReference>
<dbReference type="InterPro" id="IPR050411">
    <property type="entry name" value="AlphaKG_dependent_hydroxylases"/>
</dbReference>
<dbReference type="Gene3D" id="3.60.130.10">
    <property type="entry name" value="Clavaminate synthase-like"/>
    <property type="match status" value="1"/>
</dbReference>
<dbReference type="AlphaFoldDB" id="A0A1U7JK46"/>
<dbReference type="CDD" id="cd00250">
    <property type="entry name" value="CAS_like"/>
    <property type="match status" value="1"/>
</dbReference>
<dbReference type="InterPro" id="IPR038492">
    <property type="entry name" value="GBBH-like_N_sf"/>
</dbReference>
<keyword evidence="4" id="KW-0479">Metal-binding</keyword>
<evidence type="ECO:0000256" key="6">
    <source>
        <dbReference type="ARBA" id="ARBA00023002"/>
    </source>
</evidence>
<dbReference type="PANTHER" id="PTHR10696">
    <property type="entry name" value="GAMMA-BUTYROBETAINE HYDROXYLASE-RELATED"/>
    <property type="match status" value="1"/>
</dbReference>
<evidence type="ECO:0000259" key="9">
    <source>
        <dbReference type="Pfam" id="PF06155"/>
    </source>
</evidence>
<dbReference type="EMBL" id="LVVZ01000007">
    <property type="protein sequence ID" value="OKL45064.1"/>
    <property type="molecule type" value="Genomic_DNA"/>
</dbReference>
<dbReference type="FunFam" id="3.60.130.10:FF:000001">
    <property type="entry name" value="Trimethyllysine dioxygenase, mitochondrial"/>
    <property type="match status" value="1"/>
</dbReference>
<dbReference type="GO" id="GO:0046872">
    <property type="term" value="F:metal ion binding"/>
    <property type="evidence" value="ECO:0007669"/>
    <property type="project" value="UniProtKB-KW"/>
</dbReference>
<evidence type="ECO:0000256" key="3">
    <source>
        <dbReference type="ARBA" id="ARBA00008654"/>
    </source>
</evidence>
<dbReference type="Pfam" id="PF06155">
    <property type="entry name" value="GBBH-like_N"/>
    <property type="match status" value="1"/>
</dbReference>
<evidence type="ECO:0000256" key="2">
    <source>
        <dbReference type="ARBA" id="ARBA00001961"/>
    </source>
</evidence>
<evidence type="ECO:0000256" key="7">
    <source>
        <dbReference type="ARBA" id="ARBA00023004"/>
    </source>
</evidence>
<evidence type="ECO:0000259" key="8">
    <source>
        <dbReference type="Pfam" id="PF02668"/>
    </source>
</evidence>
<accession>A0A1U7JK46</accession>
<keyword evidence="7" id="KW-0408">Iron</keyword>
<dbReference type="GO" id="GO:0016706">
    <property type="term" value="F:2-oxoglutarate-dependent dioxygenase activity"/>
    <property type="evidence" value="ECO:0007669"/>
    <property type="project" value="UniProtKB-ARBA"/>
</dbReference>
<sequence>MKLAQMSKQQGAVCLLDDGGQEIRLPYIWLRDNCPSGFHEHTQERSFDLLSVALDIEPQKVTLEAGVLTVDWGDHVSVFDLAWLEAHRPGQTRCDPADIQAQTWDASLGADGVPRANARIIMENDLALANWMRDTKRFGLSIVEGLNGDPEAGMAVARRIAFLRETNFGRTFQVKSKPNPNNLAYTSDALPLHTDLPNQELPPGFQFLHCLGNNAVGGGSIFADGVAIAEDLRTTDPEAFHLLSSVSIPFRFHDQHHDIRRRQCVITLREDRQVSEVCYNAHIADIFDLPSDIMADYYRAYRAFMTKTRDPSFVLSLALRAGEMVVFDNRRALHGREAFDPSTGYRHLHGCYVDRGDFDSRLRVLSR</sequence>
<proteinExistence type="inferred from homology"/>
<dbReference type="Proteomes" id="UP000185783">
    <property type="component" value="Unassembled WGS sequence"/>
</dbReference>
<protein>
    <submittedName>
        <fullName evidence="10">Gamma-butyrobetaine hydroxylase</fullName>
    </submittedName>
</protein>
<feature type="domain" description="Gamma-butyrobetaine hydroxylase-like N-terminal" evidence="9">
    <location>
        <begin position="6"/>
        <end position="84"/>
    </location>
</feature>
<comment type="similarity">
    <text evidence="3">Belongs to the gamma-BBH/TMLD family.</text>
</comment>
<keyword evidence="11" id="KW-1185">Reference proteome</keyword>
<dbReference type="InterPro" id="IPR003819">
    <property type="entry name" value="TauD/TfdA-like"/>
</dbReference>
<dbReference type="InterPro" id="IPR010376">
    <property type="entry name" value="GBBH-like_N"/>
</dbReference>
<evidence type="ECO:0000256" key="4">
    <source>
        <dbReference type="ARBA" id="ARBA00022723"/>
    </source>
</evidence>